<dbReference type="OrthoDB" id="382427at2157"/>
<evidence type="ECO:0000313" key="1">
    <source>
        <dbReference type="EMBL" id="ACX72434.1"/>
    </source>
</evidence>
<protein>
    <submittedName>
        <fullName evidence="1">Uncharacterized protein</fullName>
    </submittedName>
</protein>
<organism evidence="1 2">
    <name type="scientific">Methanocaldococcus vulcanius (strain ATCC 700851 / DSM 12094 / M7)</name>
    <name type="common">Methanococcus vulcanius</name>
    <dbReference type="NCBI Taxonomy" id="579137"/>
    <lineage>
        <taxon>Archaea</taxon>
        <taxon>Methanobacteriati</taxon>
        <taxon>Methanobacteriota</taxon>
        <taxon>Methanomada group</taxon>
        <taxon>Methanococci</taxon>
        <taxon>Methanococcales</taxon>
        <taxon>Methanocaldococcaceae</taxon>
        <taxon>Methanocaldococcus</taxon>
    </lineage>
</organism>
<dbReference type="RefSeq" id="WP_015732655.1">
    <property type="nucleotide sequence ID" value="NC_013407.1"/>
</dbReference>
<proteinExistence type="predicted"/>
<dbReference type="KEGG" id="mvu:Metvu_0575"/>
<dbReference type="eggNOG" id="arCOG13197">
    <property type="taxonomic scope" value="Archaea"/>
</dbReference>
<gene>
    <name evidence="1" type="ordered locus">Metvu_0575</name>
</gene>
<dbReference type="AlphaFoldDB" id="C9RFT2"/>
<name>C9RFT2_METVM</name>
<accession>C9RFT2</accession>
<dbReference type="GeneID" id="8512909"/>
<dbReference type="EMBL" id="CP001787">
    <property type="protein sequence ID" value="ACX72434.1"/>
    <property type="molecule type" value="Genomic_DNA"/>
</dbReference>
<dbReference type="STRING" id="579137.Metvu_0575"/>
<keyword evidence="2" id="KW-1185">Reference proteome</keyword>
<evidence type="ECO:0000313" key="2">
    <source>
        <dbReference type="Proteomes" id="UP000002063"/>
    </source>
</evidence>
<sequence>MAYCTETELYSFLNLKLPFQDIKDSLTTAITVASAWIDAQVNTELPATDTELQTLAKEACLFYAGSRILIQYWEKLQIDNYERDKIEQYEKRAKELVQAIIYRLKKIQDVIDDKDIEDQKFIPVLDYAITE</sequence>
<dbReference type="HOGENOM" id="CLU_1922843_0_0_2"/>
<reference evidence="1" key="1">
    <citation type="submission" date="2009-10" db="EMBL/GenBank/DDBJ databases">
        <title>Complete sequence of chromosome of Methanocaldococcus vulcanius M7.</title>
        <authorList>
            <consortium name="US DOE Joint Genome Institute"/>
            <person name="Lucas S."/>
            <person name="Copeland A."/>
            <person name="Lapidus A."/>
            <person name="Glavina del Rio T."/>
            <person name="Dalin E."/>
            <person name="Tice H."/>
            <person name="Bruce D."/>
            <person name="Goodwin L."/>
            <person name="Pitluck S."/>
            <person name="Lcollab F.I."/>
            <person name="Brettin T."/>
            <person name="Detter J.C."/>
            <person name="Han C."/>
            <person name="Tapia R."/>
            <person name="Kuske C.R."/>
            <person name="Schmutz J."/>
            <person name="Larimer F."/>
            <person name="Land M."/>
            <person name="Hauser L."/>
            <person name="Kyrpides N."/>
            <person name="Ovchinikova G."/>
            <person name="Sieprawska-Lupa M."/>
            <person name="Whitman W.B."/>
            <person name="Woyke T."/>
        </authorList>
    </citation>
    <scope>NUCLEOTIDE SEQUENCE [LARGE SCALE GENOMIC DNA]</scope>
    <source>
        <strain evidence="1">M7</strain>
    </source>
</reference>
<dbReference type="Proteomes" id="UP000002063">
    <property type="component" value="Chromosome"/>
</dbReference>